<sequence length="185" mass="20643">MNAGSIPGSEEFGVLSQSTTKSYKHLSERRTNLFNPAWKKSCPCPLSQFSAAAFTSLSEGNCSFNFGKGKRSLGHRETIQHKRPGMLSDGVILLHGNTITSRKTQELLRKFKWEVWNHPPYSPDSAPNLCSKHLSGTRFSSESDVKTVAENSLNGLGRDFCQAWLTKLVLRSDKCLNIFGDYVEK</sequence>
<dbReference type="EMBL" id="BGPR01004493">
    <property type="protein sequence ID" value="GBN00211.1"/>
    <property type="molecule type" value="Genomic_DNA"/>
</dbReference>
<organism evidence="1 2">
    <name type="scientific">Araneus ventricosus</name>
    <name type="common">Orbweaver spider</name>
    <name type="synonym">Epeira ventricosa</name>
    <dbReference type="NCBI Taxonomy" id="182803"/>
    <lineage>
        <taxon>Eukaryota</taxon>
        <taxon>Metazoa</taxon>
        <taxon>Ecdysozoa</taxon>
        <taxon>Arthropoda</taxon>
        <taxon>Chelicerata</taxon>
        <taxon>Arachnida</taxon>
        <taxon>Araneae</taxon>
        <taxon>Araneomorphae</taxon>
        <taxon>Entelegynae</taxon>
        <taxon>Araneoidea</taxon>
        <taxon>Araneidae</taxon>
        <taxon>Araneus</taxon>
    </lineage>
</organism>
<dbReference type="PANTHER" id="PTHR46060">
    <property type="entry name" value="MARINER MOS1 TRANSPOSASE-LIKE PROTEIN"/>
    <property type="match status" value="1"/>
</dbReference>
<name>A0A4Y2KCS6_ARAVE</name>
<dbReference type="InterPro" id="IPR036397">
    <property type="entry name" value="RNaseH_sf"/>
</dbReference>
<dbReference type="InterPro" id="IPR052709">
    <property type="entry name" value="Transposase-MT_Hybrid"/>
</dbReference>
<protein>
    <recommendedName>
        <fullName evidence="3">Histone-lysine N-methyltransferase SETMAR</fullName>
    </recommendedName>
</protein>
<evidence type="ECO:0000313" key="1">
    <source>
        <dbReference type="EMBL" id="GBN00211.1"/>
    </source>
</evidence>
<keyword evidence="2" id="KW-1185">Reference proteome</keyword>
<dbReference type="OrthoDB" id="6568111at2759"/>
<dbReference type="GO" id="GO:0003676">
    <property type="term" value="F:nucleic acid binding"/>
    <property type="evidence" value="ECO:0007669"/>
    <property type="project" value="InterPro"/>
</dbReference>
<accession>A0A4Y2KCS6</accession>
<dbReference type="PANTHER" id="PTHR46060:SF1">
    <property type="entry name" value="MARINER MOS1 TRANSPOSASE-LIKE PROTEIN"/>
    <property type="match status" value="1"/>
</dbReference>
<dbReference type="Proteomes" id="UP000499080">
    <property type="component" value="Unassembled WGS sequence"/>
</dbReference>
<dbReference type="Gene3D" id="3.30.420.10">
    <property type="entry name" value="Ribonuclease H-like superfamily/Ribonuclease H"/>
    <property type="match status" value="1"/>
</dbReference>
<reference evidence="1 2" key="1">
    <citation type="journal article" date="2019" name="Sci. Rep.">
        <title>Orb-weaving spider Araneus ventricosus genome elucidates the spidroin gene catalogue.</title>
        <authorList>
            <person name="Kono N."/>
            <person name="Nakamura H."/>
            <person name="Ohtoshi R."/>
            <person name="Moran D.A.P."/>
            <person name="Shinohara A."/>
            <person name="Yoshida Y."/>
            <person name="Fujiwara M."/>
            <person name="Mori M."/>
            <person name="Tomita M."/>
            <person name="Arakawa K."/>
        </authorList>
    </citation>
    <scope>NUCLEOTIDE SEQUENCE [LARGE SCALE GENOMIC DNA]</scope>
</reference>
<dbReference type="AlphaFoldDB" id="A0A4Y2KCS6"/>
<proteinExistence type="predicted"/>
<evidence type="ECO:0000313" key="2">
    <source>
        <dbReference type="Proteomes" id="UP000499080"/>
    </source>
</evidence>
<evidence type="ECO:0008006" key="3">
    <source>
        <dbReference type="Google" id="ProtNLM"/>
    </source>
</evidence>
<gene>
    <name evidence="1" type="ORF">AVEN_213896_1</name>
</gene>
<comment type="caution">
    <text evidence="1">The sequence shown here is derived from an EMBL/GenBank/DDBJ whole genome shotgun (WGS) entry which is preliminary data.</text>
</comment>